<reference evidence="4" key="1">
    <citation type="submission" date="2023-06" db="EMBL/GenBank/DDBJ databases">
        <authorList>
            <person name="Noh H."/>
        </authorList>
    </citation>
    <scope>NUCLEOTIDE SEQUENCE</scope>
    <source>
        <strain evidence="4">DUCC20226</strain>
    </source>
</reference>
<organism evidence="4 5">
    <name type="scientific">Phomopsis amygdali</name>
    <name type="common">Fusicoccum amygdali</name>
    <dbReference type="NCBI Taxonomy" id="1214568"/>
    <lineage>
        <taxon>Eukaryota</taxon>
        <taxon>Fungi</taxon>
        <taxon>Dikarya</taxon>
        <taxon>Ascomycota</taxon>
        <taxon>Pezizomycotina</taxon>
        <taxon>Sordariomycetes</taxon>
        <taxon>Sordariomycetidae</taxon>
        <taxon>Diaporthales</taxon>
        <taxon>Diaporthaceae</taxon>
        <taxon>Diaporthe</taxon>
    </lineage>
</organism>
<dbReference type="EMBL" id="JAUJFL010000004">
    <property type="protein sequence ID" value="KAK2604098.1"/>
    <property type="molecule type" value="Genomic_DNA"/>
</dbReference>
<keyword evidence="3" id="KW-0560">Oxidoreductase</keyword>
<keyword evidence="2" id="KW-0521">NADP</keyword>
<evidence type="ECO:0000256" key="3">
    <source>
        <dbReference type="ARBA" id="ARBA00023002"/>
    </source>
</evidence>
<keyword evidence="5" id="KW-1185">Reference proteome</keyword>
<dbReference type="InterPro" id="IPR002347">
    <property type="entry name" value="SDR_fam"/>
</dbReference>
<dbReference type="Pfam" id="PF00106">
    <property type="entry name" value="adh_short"/>
    <property type="match status" value="1"/>
</dbReference>
<dbReference type="PANTHER" id="PTHR24320">
    <property type="entry name" value="RETINOL DEHYDROGENASE"/>
    <property type="match status" value="1"/>
</dbReference>
<dbReference type="InterPro" id="IPR036291">
    <property type="entry name" value="NAD(P)-bd_dom_sf"/>
</dbReference>
<evidence type="ECO:0000313" key="4">
    <source>
        <dbReference type="EMBL" id="KAK2604098.1"/>
    </source>
</evidence>
<gene>
    <name evidence="4" type="ORF">N8I77_007055</name>
</gene>
<dbReference type="SUPFAM" id="SSF51735">
    <property type="entry name" value="NAD(P)-binding Rossmann-fold domains"/>
    <property type="match status" value="1"/>
</dbReference>
<evidence type="ECO:0000256" key="2">
    <source>
        <dbReference type="ARBA" id="ARBA00022857"/>
    </source>
</evidence>
<evidence type="ECO:0000313" key="5">
    <source>
        <dbReference type="Proteomes" id="UP001265746"/>
    </source>
</evidence>
<dbReference type="Proteomes" id="UP001265746">
    <property type="component" value="Unassembled WGS sequence"/>
</dbReference>
<dbReference type="PANTHER" id="PTHR24320:SF236">
    <property type="entry name" value="SHORT-CHAIN DEHYDROGENASE-RELATED"/>
    <property type="match status" value="1"/>
</dbReference>
<dbReference type="AlphaFoldDB" id="A0AAD9SC44"/>
<evidence type="ECO:0008006" key="6">
    <source>
        <dbReference type="Google" id="ProtNLM"/>
    </source>
</evidence>
<proteinExistence type="inferred from homology"/>
<comment type="caution">
    <text evidence="4">The sequence shown here is derived from an EMBL/GenBank/DDBJ whole genome shotgun (WGS) entry which is preliminary data.</text>
</comment>
<dbReference type="Gene3D" id="3.40.50.720">
    <property type="entry name" value="NAD(P)-binding Rossmann-like Domain"/>
    <property type="match status" value="1"/>
</dbReference>
<dbReference type="GO" id="GO:0016491">
    <property type="term" value="F:oxidoreductase activity"/>
    <property type="evidence" value="ECO:0007669"/>
    <property type="project" value="UniProtKB-KW"/>
</dbReference>
<comment type="similarity">
    <text evidence="1">Belongs to the short-chain dehydrogenases/reductases (SDR) family.</text>
</comment>
<sequence>MAPSFASLWAQMFPRAPAFTEKDAPNLAGKVYIVTGSTSGMGLELARMLYSKDAKVYIAAREEGNAIESIQKAEPASKGELVFLHLDLADLNSVKASAERFLSAETKLHVLFNNAGYMAADDKKMEITAQGYEKQLGVMCLGPFLFTKLLTPTLLATAADKGSHTNEARVVFVSSLAAEFYYEKNKGIDLENLDYHRPKLSIERYGLAKVGVWAYGVEFSRRFSGVLGVPLNPGNLRTDLFNQQGFLFRLQVLLLHYHPIKGAYTQLFAGLSPEVTKPGSYILPWGRVGPICEDLQRAAKPESEGGVDLTWKFWDWSEKQVEKFV</sequence>
<name>A0AAD9SC44_PHOAM</name>
<protein>
    <recommendedName>
        <fullName evidence="6">NAD(P)-binding protein</fullName>
    </recommendedName>
</protein>
<dbReference type="PRINTS" id="PR00081">
    <property type="entry name" value="GDHRDH"/>
</dbReference>
<evidence type="ECO:0000256" key="1">
    <source>
        <dbReference type="ARBA" id="ARBA00006484"/>
    </source>
</evidence>
<accession>A0AAD9SC44</accession>